<proteinExistence type="predicted"/>
<protein>
    <submittedName>
        <fullName evidence="1">Uncharacterized protein</fullName>
    </submittedName>
</protein>
<name>A0ABR9JR56_9ACTN</name>
<evidence type="ECO:0000313" key="2">
    <source>
        <dbReference type="Proteomes" id="UP000627838"/>
    </source>
</evidence>
<evidence type="ECO:0000313" key="1">
    <source>
        <dbReference type="EMBL" id="MBE1532863.1"/>
    </source>
</evidence>
<keyword evidence="2" id="KW-1185">Reference proteome</keyword>
<reference evidence="1 2" key="1">
    <citation type="submission" date="2020-10" db="EMBL/GenBank/DDBJ databases">
        <title>Sequencing the genomes of 1000 actinobacteria strains.</title>
        <authorList>
            <person name="Klenk H.-P."/>
        </authorList>
    </citation>
    <scope>NUCLEOTIDE SEQUENCE [LARGE SCALE GENOMIC DNA]</scope>
    <source>
        <strain evidence="1 2">DSM 46744</strain>
    </source>
</reference>
<organism evidence="1 2">
    <name type="scientific">Actinomadura algeriensis</name>
    <dbReference type="NCBI Taxonomy" id="1679523"/>
    <lineage>
        <taxon>Bacteria</taxon>
        <taxon>Bacillati</taxon>
        <taxon>Actinomycetota</taxon>
        <taxon>Actinomycetes</taxon>
        <taxon>Streptosporangiales</taxon>
        <taxon>Thermomonosporaceae</taxon>
        <taxon>Actinomadura</taxon>
    </lineage>
</organism>
<dbReference type="Proteomes" id="UP000627838">
    <property type="component" value="Unassembled WGS sequence"/>
</dbReference>
<sequence length="137" mass="15519">MTDERKIRLFVIATITRRAKRTTRTHEFCIDWTDEGGPDAVQAAITELENRRGRPMDEAEFLSFLNVHPDELEGGRHTVAISVLAGDRRPYHRLLDIETGRTRQELLKAALEGLPEEARGGAVAYFWVGPTEIDMSD</sequence>
<dbReference type="EMBL" id="JADBDZ010000001">
    <property type="protein sequence ID" value="MBE1532863.1"/>
    <property type="molecule type" value="Genomic_DNA"/>
</dbReference>
<gene>
    <name evidence="1" type="ORF">H4W34_002696</name>
</gene>
<dbReference type="RefSeq" id="WP_192759496.1">
    <property type="nucleotide sequence ID" value="NZ_JADBDZ010000001.1"/>
</dbReference>
<accession>A0ABR9JR56</accession>
<comment type="caution">
    <text evidence="1">The sequence shown here is derived from an EMBL/GenBank/DDBJ whole genome shotgun (WGS) entry which is preliminary data.</text>
</comment>